<sequence length="113" mass="12483">MEKQSLSPYMEFSKERFTKRIIFKKGESTAFVLNFNPGQQLPPHKHPGTEVFLHVLSGIGTFIIDGAEQEVSANDVVHCGGEEMLAFKNNGSGPVSLYVILSKVPSPEYAKDI</sequence>
<evidence type="ECO:0000313" key="2">
    <source>
        <dbReference type="EMBL" id="RHW31197.1"/>
    </source>
</evidence>
<dbReference type="SUPFAM" id="SSF51182">
    <property type="entry name" value="RmlC-like cupins"/>
    <property type="match status" value="1"/>
</dbReference>
<reference evidence="2 3" key="1">
    <citation type="journal article" date="2017" name="Int. J. Syst. Evol. Microbiol.">
        <title>Bacillus notoginsengisoli sp. nov., a novel bacterium isolated from the rhizosphere of Panax notoginseng.</title>
        <authorList>
            <person name="Zhang M.Y."/>
            <person name="Cheng J."/>
            <person name="Cai Y."/>
            <person name="Zhang T.Y."/>
            <person name="Wu Y.Y."/>
            <person name="Manikprabhu D."/>
            <person name="Li W.J."/>
            <person name="Zhang Y.X."/>
        </authorList>
    </citation>
    <scope>NUCLEOTIDE SEQUENCE [LARGE SCALE GENOMIC DNA]</scope>
    <source>
        <strain evidence="2 3">JCM 30743</strain>
    </source>
</reference>
<keyword evidence="3" id="KW-1185">Reference proteome</keyword>
<comment type="caution">
    <text evidence="2">The sequence shown here is derived from an EMBL/GenBank/DDBJ whole genome shotgun (WGS) entry which is preliminary data.</text>
</comment>
<dbReference type="AlphaFoldDB" id="A0A417YET1"/>
<dbReference type="OrthoDB" id="6311549at2"/>
<proteinExistence type="predicted"/>
<dbReference type="InterPro" id="IPR013096">
    <property type="entry name" value="Cupin_2"/>
</dbReference>
<feature type="domain" description="Cupin type-2" evidence="1">
    <location>
        <begin position="32"/>
        <end position="100"/>
    </location>
</feature>
<dbReference type="Pfam" id="PF07883">
    <property type="entry name" value="Cupin_2"/>
    <property type="match status" value="1"/>
</dbReference>
<accession>A0A417YET1</accession>
<dbReference type="EMBL" id="QWEG01000024">
    <property type="protein sequence ID" value="RHW31197.1"/>
    <property type="molecule type" value="Genomic_DNA"/>
</dbReference>
<dbReference type="Gene3D" id="2.60.120.10">
    <property type="entry name" value="Jelly Rolls"/>
    <property type="match status" value="1"/>
</dbReference>
<evidence type="ECO:0000259" key="1">
    <source>
        <dbReference type="Pfam" id="PF07883"/>
    </source>
</evidence>
<protein>
    <submittedName>
        <fullName evidence="2">Cupin domain-containing protein</fullName>
    </submittedName>
</protein>
<gene>
    <name evidence="2" type="ORF">D1B31_22705</name>
</gene>
<organism evidence="2 3">
    <name type="scientific">Neobacillus notoginsengisoli</name>
    <dbReference type="NCBI Taxonomy" id="1578198"/>
    <lineage>
        <taxon>Bacteria</taxon>
        <taxon>Bacillati</taxon>
        <taxon>Bacillota</taxon>
        <taxon>Bacilli</taxon>
        <taxon>Bacillales</taxon>
        <taxon>Bacillaceae</taxon>
        <taxon>Neobacillus</taxon>
    </lineage>
</organism>
<dbReference type="InterPro" id="IPR014710">
    <property type="entry name" value="RmlC-like_jellyroll"/>
</dbReference>
<evidence type="ECO:0000313" key="3">
    <source>
        <dbReference type="Proteomes" id="UP000284416"/>
    </source>
</evidence>
<dbReference type="Proteomes" id="UP000284416">
    <property type="component" value="Unassembled WGS sequence"/>
</dbReference>
<dbReference type="InterPro" id="IPR011051">
    <property type="entry name" value="RmlC_Cupin_sf"/>
</dbReference>
<name>A0A417YET1_9BACI</name>